<dbReference type="InterPro" id="IPR007751">
    <property type="entry name" value="DUF676_lipase-like"/>
</dbReference>
<comment type="similarity">
    <text evidence="1">Belongs to the putative lipase ROG1 family.</text>
</comment>
<feature type="domain" description="DUF676" evidence="4">
    <location>
        <begin position="2"/>
        <end position="206"/>
    </location>
</feature>
<evidence type="ECO:0000259" key="4">
    <source>
        <dbReference type="Pfam" id="PF05057"/>
    </source>
</evidence>
<dbReference type="Proteomes" id="UP001213000">
    <property type="component" value="Unassembled WGS sequence"/>
</dbReference>
<feature type="transmembrane region" description="Helical" evidence="2">
    <location>
        <begin position="277"/>
        <end position="296"/>
    </location>
</feature>
<feature type="signal peptide" evidence="3">
    <location>
        <begin position="1"/>
        <end position="16"/>
    </location>
</feature>
<gene>
    <name evidence="5" type="ORF">NP233_g3714</name>
</gene>
<dbReference type="SUPFAM" id="SSF53474">
    <property type="entry name" value="alpha/beta-Hydrolases"/>
    <property type="match status" value="1"/>
</dbReference>
<keyword evidence="2" id="KW-1133">Transmembrane helix</keyword>
<evidence type="ECO:0000313" key="6">
    <source>
        <dbReference type="Proteomes" id="UP001213000"/>
    </source>
</evidence>
<keyword evidence="2" id="KW-0472">Membrane</keyword>
<dbReference type="InterPro" id="IPR044294">
    <property type="entry name" value="Lipase-like"/>
</dbReference>
<organism evidence="5 6">
    <name type="scientific">Leucocoprinus birnbaumii</name>
    <dbReference type="NCBI Taxonomy" id="56174"/>
    <lineage>
        <taxon>Eukaryota</taxon>
        <taxon>Fungi</taxon>
        <taxon>Dikarya</taxon>
        <taxon>Basidiomycota</taxon>
        <taxon>Agaricomycotina</taxon>
        <taxon>Agaricomycetes</taxon>
        <taxon>Agaricomycetidae</taxon>
        <taxon>Agaricales</taxon>
        <taxon>Agaricineae</taxon>
        <taxon>Agaricaceae</taxon>
        <taxon>Leucocoprinus</taxon>
    </lineage>
</organism>
<evidence type="ECO:0000256" key="1">
    <source>
        <dbReference type="ARBA" id="ARBA00007920"/>
    </source>
</evidence>
<dbReference type="PANTHER" id="PTHR12482:SF62">
    <property type="entry name" value="LIPASE ROG1-RELATED"/>
    <property type="match status" value="1"/>
</dbReference>
<comment type="caution">
    <text evidence="5">The sequence shown here is derived from an EMBL/GenBank/DDBJ whole genome shotgun (WGS) entry which is preliminary data.</text>
</comment>
<dbReference type="Pfam" id="PF05057">
    <property type="entry name" value="DUF676"/>
    <property type="match status" value="1"/>
</dbReference>
<dbReference type="Gene3D" id="3.40.50.1820">
    <property type="entry name" value="alpha/beta hydrolase"/>
    <property type="match status" value="1"/>
</dbReference>
<keyword evidence="6" id="KW-1185">Reference proteome</keyword>
<dbReference type="AlphaFoldDB" id="A0AAD5VXG6"/>
<evidence type="ECO:0000313" key="5">
    <source>
        <dbReference type="EMBL" id="KAJ3571500.1"/>
    </source>
</evidence>
<evidence type="ECO:0000256" key="2">
    <source>
        <dbReference type="SAM" id="Phobius"/>
    </source>
</evidence>
<dbReference type="InterPro" id="IPR029058">
    <property type="entry name" value="AB_hydrolase_fold"/>
</dbReference>
<protein>
    <recommendedName>
        <fullName evidence="4">DUF676 domain-containing protein</fullName>
    </recommendedName>
</protein>
<keyword evidence="3" id="KW-0732">Signal</keyword>
<accession>A0AAD5VXG6</accession>
<proteinExistence type="inferred from homology"/>
<dbReference type="EMBL" id="JANIEX010000182">
    <property type="protein sequence ID" value="KAJ3571500.1"/>
    <property type="molecule type" value="Genomic_DNA"/>
</dbReference>
<dbReference type="PANTHER" id="PTHR12482">
    <property type="entry name" value="LIPASE ROG1-RELATED-RELATED"/>
    <property type="match status" value="1"/>
</dbReference>
<sequence length="418" mass="47596">MSQRVHLLILLHGLWGNTGHLAALEQAIKEKHTESDQNGEVLEVLLPKSNESVATYDGIDWGGERIADEIYNCVEELREKEKVVVKLSFTGYSLGGLIARYILGILEQRKFFDNVEPMNFTTIATPHLGQFKYSSMVSSLMGALGPKLLSRTGKQFYCQDKWSSDGRPLIEVLADPDKIFFKALSRFKYLKIYANAIYDTLVPYCTAAIETEDVFAEYMGNGIKIEMEEDYECVIKKFTLPDTPPPKAAMFSRKWFAAKKPRPLLPPTAQLRFPFNIVLYATLPFLLIPAISYGLYKFSVDSKASEERIKQFESEESYPKKLVALFETLEHEIESTTADAVKNPEGAPYPVMSPDLHPIITPEQKKIARWLNRLPFEKTLAFFPGVRNSHALIVWKDKTTQHKRGESVVRHWADHLIL</sequence>
<name>A0AAD5VXG6_9AGAR</name>
<evidence type="ECO:0000256" key="3">
    <source>
        <dbReference type="SAM" id="SignalP"/>
    </source>
</evidence>
<feature type="chain" id="PRO_5042020822" description="DUF676 domain-containing protein" evidence="3">
    <location>
        <begin position="17"/>
        <end position="418"/>
    </location>
</feature>
<keyword evidence="2" id="KW-0812">Transmembrane</keyword>
<reference evidence="5" key="1">
    <citation type="submission" date="2022-07" db="EMBL/GenBank/DDBJ databases">
        <title>Genome Sequence of Leucocoprinus birnbaumii.</title>
        <authorList>
            <person name="Buettner E."/>
        </authorList>
    </citation>
    <scope>NUCLEOTIDE SEQUENCE</scope>
    <source>
        <strain evidence="5">VT141</strain>
    </source>
</reference>